<organism evidence="1">
    <name type="scientific">Heliothis virescens</name>
    <name type="common">Tobacco budworm moth</name>
    <dbReference type="NCBI Taxonomy" id="7102"/>
    <lineage>
        <taxon>Eukaryota</taxon>
        <taxon>Metazoa</taxon>
        <taxon>Ecdysozoa</taxon>
        <taxon>Arthropoda</taxon>
        <taxon>Hexapoda</taxon>
        <taxon>Insecta</taxon>
        <taxon>Pterygota</taxon>
        <taxon>Neoptera</taxon>
        <taxon>Endopterygota</taxon>
        <taxon>Lepidoptera</taxon>
        <taxon>Glossata</taxon>
        <taxon>Ditrysia</taxon>
        <taxon>Noctuoidea</taxon>
        <taxon>Noctuidae</taxon>
        <taxon>Heliothinae</taxon>
        <taxon>Heliothis</taxon>
    </lineage>
</organism>
<dbReference type="Pfam" id="PF10294">
    <property type="entry name" value="Methyltransf_16"/>
    <property type="match status" value="1"/>
</dbReference>
<evidence type="ECO:0000313" key="1">
    <source>
        <dbReference type="EMBL" id="PCG69455.1"/>
    </source>
</evidence>
<dbReference type="InterPro" id="IPR029063">
    <property type="entry name" value="SAM-dependent_MTases_sf"/>
</dbReference>
<comment type="caution">
    <text evidence="1">The sequence shown here is derived from an EMBL/GenBank/DDBJ whole genome shotgun (WGS) entry which is preliminary data.</text>
</comment>
<sequence length="330" mass="37601">MSSKGEINDLLLRQLIQNFYNGNLNFCLQTDDINTMNWDFQQAFLDATVNSELLKKYPISGKFASLYLKKIIQNLEPNQEVHDDFYSQLCTSMNNLNEDGFSYRHYLIGNDTNNIVTIKETRNMVVNGTTGLKTWEAALMLSDWALSNPEIFANKNVLELGSGVGFTGITISKLCNVKSLTFTDCHNDVLKTVCENIEINLPHYKQETIHGVTMFKNAGKSLNVMMLDWNTLDDLPENVVPDIVIGADIVYDPSILIPLCNVIKTFCFRNKHLEVYIASVIRNEETFSLFLKTLGNMDLEFDKLQLNKSVLINWDESIDKCLLKINARLK</sequence>
<dbReference type="InterPro" id="IPR019410">
    <property type="entry name" value="Methyltransf_16"/>
</dbReference>
<dbReference type="AlphaFoldDB" id="A0A2A4JBK2"/>
<dbReference type="Gene3D" id="3.40.50.150">
    <property type="entry name" value="Vaccinia Virus protein VP39"/>
    <property type="match status" value="1"/>
</dbReference>
<name>A0A2A4JBK2_HELVI</name>
<dbReference type="STRING" id="7102.A0A2A4JBK2"/>
<proteinExistence type="predicted"/>
<gene>
    <name evidence="1" type="ORF">B5V51_4115</name>
</gene>
<dbReference type="SUPFAM" id="SSF53335">
    <property type="entry name" value="S-adenosyl-L-methionine-dependent methyltransferases"/>
    <property type="match status" value="1"/>
</dbReference>
<dbReference type="EMBL" id="NWSH01002007">
    <property type="protein sequence ID" value="PCG69455.1"/>
    <property type="molecule type" value="Genomic_DNA"/>
</dbReference>
<dbReference type="PANTHER" id="PTHR14614:SF130">
    <property type="entry name" value="PROTEIN-LYSINE N-METHYLTRANSFERASE EEF2KMT"/>
    <property type="match status" value="1"/>
</dbReference>
<protein>
    <submittedName>
        <fullName evidence="1">Uncharacterized protein</fullName>
    </submittedName>
</protein>
<accession>A0A2A4JBK2</accession>
<reference evidence="1" key="1">
    <citation type="submission" date="2017-09" db="EMBL/GenBank/DDBJ databases">
        <title>Contemporary evolution of a Lepidopteran species, Heliothis virescens, in response to modern agricultural practices.</title>
        <authorList>
            <person name="Fritz M.L."/>
            <person name="Deyonke A.M."/>
            <person name="Papanicolaou A."/>
            <person name="Micinski S."/>
            <person name="Westbrook J."/>
            <person name="Gould F."/>
        </authorList>
    </citation>
    <scope>NUCLEOTIDE SEQUENCE [LARGE SCALE GENOMIC DNA]</scope>
    <source>
        <strain evidence="1">HvINT-</strain>
        <tissue evidence="1">Whole body</tissue>
    </source>
</reference>
<dbReference type="GO" id="GO:0032991">
    <property type="term" value="C:protein-containing complex"/>
    <property type="evidence" value="ECO:0007669"/>
    <property type="project" value="TreeGrafter"/>
</dbReference>
<dbReference type="PANTHER" id="PTHR14614">
    <property type="entry name" value="HEPATOCELLULAR CARCINOMA-ASSOCIATED ANTIGEN"/>
    <property type="match status" value="1"/>
</dbReference>